<name>A0A2U1SWF9_METSR</name>
<feature type="signal peptide" evidence="1">
    <location>
        <begin position="1"/>
        <end position="19"/>
    </location>
</feature>
<organism evidence="3 4">
    <name type="scientific">Methylosinus sporium</name>
    <dbReference type="NCBI Taxonomy" id="428"/>
    <lineage>
        <taxon>Bacteria</taxon>
        <taxon>Pseudomonadati</taxon>
        <taxon>Pseudomonadota</taxon>
        <taxon>Alphaproteobacteria</taxon>
        <taxon>Hyphomicrobiales</taxon>
        <taxon>Methylocystaceae</taxon>
        <taxon>Methylosinus</taxon>
    </lineage>
</organism>
<keyword evidence="1" id="KW-0732">Signal</keyword>
<dbReference type="Pfam" id="PF01471">
    <property type="entry name" value="PG_binding_1"/>
    <property type="match status" value="1"/>
</dbReference>
<proteinExistence type="predicted"/>
<dbReference type="InterPro" id="IPR036365">
    <property type="entry name" value="PGBD-like_sf"/>
</dbReference>
<sequence>MRAAFAALGIVLTSSIGSASLAGPYNPVAQAAQSKLAAQGFDPGTLDGVVGTKTTAAIAAFQQKSGLPQSGALDPATLEKLGIGVSASKPVADWIAVPTQEEIDKLVSAKNDPARAYSNYQPNAAAAGLSLPGAAILAAMNQSADIYGSRRAGEPKHTDQGYQYTADCLKTNYAPTDWSDITIHYYCQMSKPRACYTYALSGRSTPAGLKYQRPAAYRGCAAGTLKEAADFIAFVPKTQPLVFQYVMFGQTHAFDHEQEQAIINAFYGVTNPADKAECKAKRPRRTEDPTDGTHCLVSKIMTPRLAGKGD</sequence>
<evidence type="ECO:0000259" key="2">
    <source>
        <dbReference type="Pfam" id="PF01471"/>
    </source>
</evidence>
<evidence type="ECO:0000256" key="1">
    <source>
        <dbReference type="SAM" id="SignalP"/>
    </source>
</evidence>
<dbReference type="InterPro" id="IPR002477">
    <property type="entry name" value="Peptidoglycan-bd-like"/>
</dbReference>
<evidence type="ECO:0000313" key="4">
    <source>
        <dbReference type="Proteomes" id="UP000245137"/>
    </source>
</evidence>
<dbReference type="AlphaFoldDB" id="A0A2U1SWF9"/>
<dbReference type="Gene3D" id="1.10.101.10">
    <property type="entry name" value="PGBD-like superfamily/PGBD"/>
    <property type="match status" value="1"/>
</dbReference>
<dbReference type="SUPFAM" id="SSF47090">
    <property type="entry name" value="PGBD-like"/>
    <property type="match status" value="1"/>
</dbReference>
<evidence type="ECO:0000313" key="3">
    <source>
        <dbReference type="EMBL" id="PWB95939.1"/>
    </source>
</evidence>
<keyword evidence="4" id="KW-1185">Reference proteome</keyword>
<protein>
    <recommendedName>
        <fullName evidence="2">Peptidoglycan binding-like domain-containing protein</fullName>
    </recommendedName>
</protein>
<gene>
    <name evidence="3" type="ORF">C5689_01105</name>
</gene>
<dbReference type="OrthoDB" id="1523598at2"/>
<dbReference type="EMBL" id="PUIV01000001">
    <property type="protein sequence ID" value="PWB95939.1"/>
    <property type="molecule type" value="Genomic_DNA"/>
</dbReference>
<reference evidence="3 4" key="1">
    <citation type="journal article" date="2018" name="Appl. Microbiol. Biotechnol.">
        <title>Co-cultivation of the strictly anaerobic methanogen Methanosarcina barkeri with aerobic methanotrophs in an oxygen-limited membrane bioreactor.</title>
        <authorList>
            <person name="In 't Zandt M.H."/>
            <person name="van den Bosch T.J.M."/>
            <person name="Rijkers R."/>
            <person name="van Kessel M.A.H.J."/>
            <person name="Jetten M.S.M."/>
            <person name="Welte C.U."/>
        </authorList>
    </citation>
    <scope>NUCLEOTIDE SEQUENCE [LARGE SCALE GENOMIC DNA]</scope>
    <source>
        <strain evidence="3 4">DSM 17706</strain>
    </source>
</reference>
<accession>A0A2U1SWF9</accession>
<comment type="caution">
    <text evidence="3">The sequence shown here is derived from an EMBL/GenBank/DDBJ whole genome shotgun (WGS) entry which is preliminary data.</text>
</comment>
<dbReference type="InterPro" id="IPR036366">
    <property type="entry name" value="PGBDSf"/>
</dbReference>
<feature type="chain" id="PRO_5015526540" description="Peptidoglycan binding-like domain-containing protein" evidence="1">
    <location>
        <begin position="20"/>
        <end position="310"/>
    </location>
</feature>
<dbReference type="Proteomes" id="UP000245137">
    <property type="component" value="Unassembled WGS sequence"/>
</dbReference>
<feature type="domain" description="Peptidoglycan binding-like" evidence="2">
    <location>
        <begin position="30"/>
        <end position="81"/>
    </location>
</feature>